<dbReference type="AlphaFoldDB" id="A0A450WIZ2"/>
<organism evidence="1">
    <name type="scientific">Candidatus Kentrum sp. LPFa</name>
    <dbReference type="NCBI Taxonomy" id="2126335"/>
    <lineage>
        <taxon>Bacteria</taxon>
        <taxon>Pseudomonadati</taxon>
        <taxon>Pseudomonadota</taxon>
        <taxon>Gammaproteobacteria</taxon>
        <taxon>Candidatus Kentrum</taxon>
    </lineage>
</organism>
<dbReference type="EMBL" id="CAADFM010000159">
    <property type="protein sequence ID" value="VFK17002.1"/>
    <property type="molecule type" value="Genomic_DNA"/>
</dbReference>
<gene>
    <name evidence="1" type="ORF">BECKLPF1236A_GA0070988_101599</name>
    <name evidence="2" type="ORF">BECKLPF1236A_GA0070988_104034</name>
    <name evidence="3" type="ORF">BECKLPF1236C_GA0070990_101599</name>
    <name evidence="4" type="ORF">BECKLPF1236C_GA0070990_104112</name>
</gene>
<evidence type="ECO:0000313" key="3">
    <source>
        <dbReference type="EMBL" id="VFK32174.1"/>
    </source>
</evidence>
<reference evidence="1" key="1">
    <citation type="submission" date="2019-02" db="EMBL/GenBank/DDBJ databases">
        <authorList>
            <person name="Gruber-Vodicka R. H."/>
            <person name="Seah K. B. B."/>
        </authorList>
    </citation>
    <scope>NUCLEOTIDE SEQUENCE</scope>
    <source>
        <strain evidence="1">BECK_S312</strain>
        <strain evidence="3">BECK_S426</strain>
    </source>
</reference>
<evidence type="ECO:0000313" key="2">
    <source>
        <dbReference type="EMBL" id="VFK24101.1"/>
    </source>
</evidence>
<evidence type="ECO:0000313" key="1">
    <source>
        <dbReference type="EMBL" id="VFK17002.1"/>
    </source>
</evidence>
<sequence>MYFFCMGYLLENYYRKIPYEKYAQRTNLDEIRATFKWSYIENKLE</sequence>
<dbReference type="EMBL" id="CAADFP010000159">
    <property type="protein sequence ID" value="VFK32174.1"/>
    <property type="molecule type" value="Genomic_DNA"/>
</dbReference>
<proteinExistence type="predicted"/>
<accession>A0A450WIZ2</accession>
<protein>
    <submittedName>
        <fullName evidence="1">Uncharacterized protein</fullName>
    </submittedName>
</protein>
<dbReference type="EMBL" id="CAADFM010000403">
    <property type="protein sequence ID" value="VFK24101.1"/>
    <property type="molecule type" value="Genomic_DNA"/>
</dbReference>
<name>A0A450WIZ2_9GAMM</name>
<dbReference type="EMBL" id="CAADFP010000411">
    <property type="protein sequence ID" value="VFK35705.1"/>
    <property type="molecule type" value="Genomic_DNA"/>
</dbReference>
<evidence type="ECO:0000313" key="4">
    <source>
        <dbReference type="EMBL" id="VFK35705.1"/>
    </source>
</evidence>